<reference evidence="8 10" key="1">
    <citation type="submission" date="2016-09" db="EMBL/GenBank/DDBJ databases">
        <authorList>
            <consortium name="Pathogen Informatics"/>
            <person name="Sun Q."/>
            <person name="Inoue M."/>
        </authorList>
    </citation>
    <scope>NUCLEOTIDE SEQUENCE [LARGE SCALE GENOMIC DNA]</scope>
    <source>
        <strain evidence="8 10">82C</strain>
    </source>
</reference>
<evidence type="ECO:0000256" key="3">
    <source>
        <dbReference type="ARBA" id="ARBA00018111"/>
    </source>
</evidence>
<feature type="domain" description="RecX first three-helical" evidence="7">
    <location>
        <begin position="62"/>
        <end position="101"/>
    </location>
</feature>
<dbReference type="Proteomes" id="UP000095768">
    <property type="component" value="Unassembled WGS sequence"/>
</dbReference>
<dbReference type="EMBL" id="FMPG01000011">
    <property type="protein sequence ID" value="SCT28602.1"/>
    <property type="molecule type" value="Genomic_DNA"/>
</dbReference>
<dbReference type="GO" id="GO:0006282">
    <property type="term" value="P:regulation of DNA repair"/>
    <property type="evidence" value="ECO:0007669"/>
    <property type="project" value="UniProtKB-UniRule"/>
</dbReference>
<reference evidence="9 11" key="2">
    <citation type="submission" date="2016-09" db="EMBL/GenBank/DDBJ databases">
        <authorList>
            <consortium name="Pathogen Informatics"/>
        </authorList>
    </citation>
    <scope>NUCLEOTIDE SEQUENCE [LARGE SCALE GENOMIC DNA]</scope>
    <source>
        <strain evidence="9 11">82B</strain>
    </source>
</reference>
<evidence type="ECO:0000313" key="9">
    <source>
        <dbReference type="EMBL" id="SCT28602.1"/>
    </source>
</evidence>
<proteinExistence type="inferred from homology"/>
<dbReference type="HAMAP" id="MF_01114">
    <property type="entry name" value="RecX"/>
    <property type="match status" value="1"/>
</dbReference>
<comment type="subcellular location">
    <subcellularLocation>
        <location evidence="1 5">Cytoplasm</location>
    </subcellularLocation>
</comment>
<evidence type="ECO:0000313" key="10">
    <source>
        <dbReference type="Proteomes" id="UP000095412"/>
    </source>
</evidence>
<dbReference type="PANTHER" id="PTHR33602:SF1">
    <property type="entry name" value="REGULATORY PROTEIN RECX FAMILY PROTEIN"/>
    <property type="match status" value="1"/>
</dbReference>
<comment type="function">
    <text evidence="5">Modulates RecA activity.</text>
</comment>
<dbReference type="GO" id="GO:0005737">
    <property type="term" value="C:cytoplasm"/>
    <property type="evidence" value="ECO:0007669"/>
    <property type="project" value="UniProtKB-SubCell"/>
</dbReference>
<keyword evidence="10" id="KW-1185">Reference proteome</keyword>
<dbReference type="InterPro" id="IPR036388">
    <property type="entry name" value="WH-like_DNA-bd_sf"/>
</dbReference>
<sequence>MPKITKIEVQKKNKERFNLYLDGAFEMGIDIDTYVHFNLKKDQIVDAQEMEKIQNYDQYRQAINAAIQYLSYRKRTDHEVIQHLQKKEISETVIAKVIEYCHAQRLIDHEDYANSLKNTMILTTDKGPGIFRQKMRDAGVEQHIIDKYADKYESEQPLEDIVKVANKILKQKKGPTVKRKEKLTQSLLQKGYSFEIIKEAMSEMDFEQPAEELDNLLQQELEKIYNKYSRKYSGRKLINKTIEGLMRKGYKYDNIKDKLEESGIADGTEEIE</sequence>
<name>A0A1D4PCL3_9STAP</name>
<dbReference type="Gene3D" id="1.10.10.10">
    <property type="entry name" value="Winged helix-like DNA-binding domain superfamily/Winged helix DNA-binding domain"/>
    <property type="match status" value="4"/>
</dbReference>
<dbReference type="PANTHER" id="PTHR33602">
    <property type="entry name" value="REGULATORY PROTEIN RECX FAMILY PROTEIN"/>
    <property type="match status" value="1"/>
</dbReference>
<gene>
    <name evidence="5 9" type="primary">recX</name>
    <name evidence="9" type="ORF">SAMEA2297795_02164</name>
    <name evidence="8" type="ORF">SAMEA2297796_01947</name>
</gene>
<feature type="domain" description="RecX third three-helical" evidence="6">
    <location>
        <begin position="215"/>
        <end position="257"/>
    </location>
</feature>
<organism evidence="9 11">
    <name type="scientific">Staphylococcus caeli</name>
    <dbReference type="NCBI Taxonomy" id="2201815"/>
    <lineage>
        <taxon>Bacteria</taxon>
        <taxon>Bacillati</taxon>
        <taxon>Bacillota</taxon>
        <taxon>Bacilli</taxon>
        <taxon>Bacillales</taxon>
        <taxon>Staphylococcaceae</taxon>
        <taxon>Staphylococcus</taxon>
    </lineage>
</organism>
<accession>A0A1D4PCL3</accession>
<dbReference type="AlphaFoldDB" id="A0A1D4PCL3"/>
<feature type="domain" description="RecX third three-helical" evidence="6">
    <location>
        <begin position="155"/>
        <end position="201"/>
    </location>
</feature>
<evidence type="ECO:0000259" key="7">
    <source>
        <dbReference type="Pfam" id="PF21982"/>
    </source>
</evidence>
<dbReference type="InterPro" id="IPR053925">
    <property type="entry name" value="RecX_HTH_3rd"/>
</dbReference>
<dbReference type="Proteomes" id="UP000095412">
    <property type="component" value="Unassembled WGS sequence"/>
</dbReference>
<dbReference type="Pfam" id="PF21981">
    <property type="entry name" value="RecX_HTH3"/>
    <property type="match status" value="2"/>
</dbReference>
<evidence type="ECO:0000256" key="1">
    <source>
        <dbReference type="ARBA" id="ARBA00004496"/>
    </source>
</evidence>
<evidence type="ECO:0000256" key="4">
    <source>
        <dbReference type="ARBA" id="ARBA00022490"/>
    </source>
</evidence>
<protein>
    <recommendedName>
        <fullName evidence="3 5">Regulatory protein RecX</fullName>
    </recommendedName>
</protein>
<dbReference type="EMBL" id="FMPI01000015">
    <property type="protein sequence ID" value="SCT20677.1"/>
    <property type="molecule type" value="Genomic_DNA"/>
</dbReference>
<keyword evidence="4 5" id="KW-0963">Cytoplasm</keyword>
<dbReference type="OrthoDB" id="5421057at2"/>
<dbReference type="InterPro" id="IPR003783">
    <property type="entry name" value="Regulatory_RecX"/>
</dbReference>
<evidence type="ECO:0000256" key="5">
    <source>
        <dbReference type="HAMAP-Rule" id="MF_01114"/>
    </source>
</evidence>
<dbReference type="NCBIfam" id="NF010733">
    <property type="entry name" value="PRK14135.1"/>
    <property type="match status" value="1"/>
</dbReference>
<dbReference type="InterPro" id="IPR053926">
    <property type="entry name" value="RecX_HTH_1st"/>
</dbReference>
<evidence type="ECO:0000313" key="11">
    <source>
        <dbReference type="Proteomes" id="UP000095768"/>
    </source>
</evidence>
<evidence type="ECO:0000313" key="8">
    <source>
        <dbReference type="EMBL" id="SCT20677.1"/>
    </source>
</evidence>
<comment type="similarity">
    <text evidence="2 5">Belongs to the RecX family.</text>
</comment>
<evidence type="ECO:0000256" key="2">
    <source>
        <dbReference type="ARBA" id="ARBA00009695"/>
    </source>
</evidence>
<evidence type="ECO:0000259" key="6">
    <source>
        <dbReference type="Pfam" id="PF21981"/>
    </source>
</evidence>
<dbReference type="Pfam" id="PF21982">
    <property type="entry name" value="RecX_HTH1"/>
    <property type="match status" value="1"/>
</dbReference>
<dbReference type="RefSeq" id="WP_069996126.1">
    <property type="nucleotide sequence ID" value="NZ_FMPG01000011.1"/>
</dbReference>